<organism evidence="1 2">
    <name type="scientific">Nocardia rhizosphaerihabitans</name>
    <dbReference type="NCBI Taxonomy" id="1691570"/>
    <lineage>
        <taxon>Bacteria</taxon>
        <taxon>Bacillati</taxon>
        <taxon>Actinomycetota</taxon>
        <taxon>Actinomycetes</taxon>
        <taxon>Mycobacteriales</taxon>
        <taxon>Nocardiaceae</taxon>
        <taxon>Nocardia</taxon>
    </lineage>
</organism>
<reference evidence="2" key="1">
    <citation type="journal article" date="2019" name="Int. J. Syst. Evol. Microbiol.">
        <title>The Global Catalogue of Microorganisms (GCM) 10K type strain sequencing project: providing services to taxonomists for standard genome sequencing and annotation.</title>
        <authorList>
            <consortium name="The Broad Institute Genomics Platform"/>
            <consortium name="The Broad Institute Genome Sequencing Center for Infectious Disease"/>
            <person name="Wu L."/>
            <person name="Ma J."/>
        </authorList>
    </citation>
    <scope>NUCLEOTIDE SEQUENCE [LARGE SCALE GENOMIC DNA]</scope>
    <source>
        <strain evidence="2">CGMCC 4.7329</strain>
    </source>
</reference>
<evidence type="ECO:0000313" key="1">
    <source>
        <dbReference type="EMBL" id="GGN78370.1"/>
    </source>
</evidence>
<gene>
    <name evidence="1" type="ORF">GCM10011610_25810</name>
</gene>
<dbReference type="EMBL" id="BMNE01000003">
    <property type="protein sequence ID" value="GGN78370.1"/>
    <property type="molecule type" value="Genomic_DNA"/>
</dbReference>
<keyword evidence="2" id="KW-1185">Reference proteome</keyword>
<comment type="caution">
    <text evidence="1">The sequence shown here is derived from an EMBL/GenBank/DDBJ whole genome shotgun (WGS) entry which is preliminary data.</text>
</comment>
<sequence length="86" mass="9524">MSASPTVVPDPTVDVVVESVPRNDFALREHLGTAGAIADLGEDPVVDRWRSQAPSWRGKHWTYRPDTDGALRLFPINVARATRTTR</sequence>
<dbReference type="Proteomes" id="UP000658127">
    <property type="component" value="Unassembled WGS sequence"/>
</dbReference>
<evidence type="ECO:0000313" key="2">
    <source>
        <dbReference type="Proteomes" id="UP000658127"/>
    </source>
</evidence>
<accession>A0ABQ2KCJ9</accession>
<dbReference type="RefSeq" id="WP_189027623.1">
    <property type="nucleotide sequence ID" value="NZ_BMNE01000003.1"/>
</dbReference>
<proteinExistence type="predicted"/>
<name>A0ABQ2KCJ9_9NOCA</name>
<protein>
    <submittedName>
        <fullName evidence="1">Uncharacterized protein</fullName>
    </submittedName>
</protein>